<comment type="caution">
    <text evidence="1">The sequence shown here is derived from an EMBL/GenBank/DDBJ whole genome shotgun (WGS) entry which is preliminary data.</text>
</comment>
<dbReference type="Proteomes" id="UP000233343">
    <property type="component" value="Unassembled WGS sequence"/>
</dbReference>
<protein>
    <submittedName>
        <fullName evidence="1">Uncharacterized protein</fullName>
    </submittedName>
</protein>
<name>A0A2N0ZAG7_9BACI</name>
<dbReference type="RefSeq" id="WP_066191226.1">
    <property type="nucleotide sequence ID" value="NZ_JARMMB010000002.1"/>
</dbReference>
<sequence length="73" mass="8595">MVRFFIQVLAFFPSEHMKNETFSGFIKYRIVLNNSYYLLYGEGTSGLDDKMYRKDGIAFEISHCKSDGRWMGH</sequence>
<keyword evidence="2" id="KW-1185">Reference proteome</keyword>
<evidence type="ECO:0000313" key="1">
    <source>
        <dbReference type="EMBL" id="PKG26502.1"/>
    </source>
</evidence>
<evidence type="ECO:0000313" key="2">
    <source>
        <dbReference type="Proteomes" id="UP000233343"/>
    </source>
</evidence>
<dbReference type="AlphaFoldDB" id="A0A2N0ZAG7"/>
<dbReference type="EMBL" id="PISD01000066">
    <property type="protein sequence ID" value="PKG26502.1"/>
    <property type="molecule type" value="Genomic_DNA"/>
</dbReference>
<organism evidence="1 2">
    <name type="scientific">Cytobacillus horneckiae</name>
    <dbReference type="NCBI Taxonomy" id="549687"/>
    <lineage>
        <taxon>Bacteria</taxon>
        <taxon>Bacillati</taxon>
        <taxon>Bacillota</taxon>
        <taxon>Bacilli</taxon>
        <taxon>Bacillales</taxon>
        <taxon>Bacillaceae</taxon>
        <taxon>Cytobacillus</taxon>
    </lineage>
</organism>
<reference evidence="1 2" key="1">
    <citation type="journal article" date="2010" name="Int. J. Syst. Evol. Microbiol.">
        <title>Bacillus horneckiae sp. nov., isolated from a spacecraft-assembly clean room.</title>
        <authorList>
            <person name="Vaishampayan P."/>
            <person name="Probst A."/>
            <person name="Krishnamurthi S."/>
            <person name="Ghosh S."/>
            <person name="Osman S."/>
            <person name="McDowall A."/>
            <person name="Ruckmani A."/>
            <person name="Mayilraj S."/>
            <person name="Venkateswaran K."/>
        </authorList>
    </citation>
    <scope>NUCLEOTIDE SEQUENCE [LARGE SCALE GENOMIC DNA]</scope>
    <source>
        <strain evidence="2">1PO1SC</strain>
    </source>
</reference>
<proteinExistence type="predicted"/>
<accession>A0A2N0ZAG7</accession>
<gene>
    <name evidence="1" type="ORF">CWS20_23890</name>
</gene>